<feature type="signal peptide" evidence="1">
    <location>
        <begin position="1"/>
        <end position="37"/>
    </location>
</feature>
<sequence>MAPPASITRCLVAMFAKSKKLVALLVVLAVATVNVNAAAEWCNCADHFSSRAALKVSKAHLEDITAAGL</sequence>
<feature type="chain" id="PRO_5040266785" evidence="1">
    <location>
        <begin position="38"/>
        <end position="69"/>
    </location>
</feature>
<evidence type="ECO:0000313" key="3">
    <source>
        <dbReference type="Proteomes" id="UP000738325"/>
    </source>
</evidence>
<proteinExistence type="predicted"/>
<protein>
    <submittedName>
        <fullName evidence="2">Uncharacterized protein</fullName>
    </submittedName>
</protein>
<feature type="non-terminal residue" evidence="2">
    <location>
        <position position="69"/>
    </location>
</feature>
<dbReference type="EMBL" id="JAAAIP010000012">
    <property type="protein sequence ID" value="KAG0329658.1"/>
    <property type="molecule type" value="Genomic_DNA"/>
</dbReference>
<organism evidence="2 3">
    <name type="scientific">Dissophora globulifera</name>
    <dbReference type="NCBI Taxonomy" id="979702"/>
    <lineage>
        <taxon>Eukaryota</taxon>
        <taxon>Fungi</taxon>
        <taxon>Fungi incertae sedis</taxon>
        <taxon>Mucoromycota</taxon>
        <taxon>Mortierellomycotina</taxon>
        <taxon>Mortierellomycetes</taxon>
        <taxon>Mortierellales</taxon>
        <taxon>Mortierellaceae</taxon>
        <taxon>Dissophora</taxon>
    </lineage>
</organism>
<keyword evidence="1" id="KW-0732">Signal</keyword>
<comment type="caution">
    <text evidence="2">The sequence shown here is derived from an EMBL/GenBank/DDBJ whole genome shotgun (WGS) entry which is preliminary data.</text>
</comment>
<evidence type="ECO:0000313" key="2">
    <source>
        <dbReference type="EMBL" id="KAG0329658.1"/>
    </source>
</evidence>
<dbReference type="AlphaFoldDB" id="A0A9P6RYG4"/>
<dbReference type="Proteomes" id="UP000738325">
    <property type="component" value="Unassembled WGS sequence"/>
</dbReference>
<accession>A0A9P6RYG4</accession>
<name>A0A9P6RYG4_9FUNG</name>
<evidence type="ECO:0000256" key="1">
    <source>
        <dbReference type="SAM" id="SignalP"/>
    </source>
</evidence>
<reference evidence="2" key="1">
    <citation type="journal article" date="2020" name="Fungal Divers.">
        <title>Resolving the Mortierellaceae phylogeny through synthesis of multi-gene phylogenetics and phylogenomics.</title>
        <authorList>
            <person name="Vandepol N."/>
            <person name="Liber J."/>
            <person name="Desiro A."/>
            <person name="Na H."/>
            <person name="Kennedy M."/>
            <person name="Barry K."/>
            <person name="Grigoriev I.V."/>
            <person name="Miller A.N."/>
            <person name="O'Donnell K."/>
            <person name="Stajich J.E."/>
            <person name="Bonito G."/>
        </authorList>
    </citation>
    <scope>NUCLEOTIDE SEQUENCE</scope>
    <source>
        <strain evidence="2">REB-010B</strain>
    </source>
</reference>
<gene>
    <name evidence="2" type="ORF">BGZ99_000873</name>
</gene>
<keyword evidence="3" id="KW-1185">Reference proteome</keyword>